<dbReference type="Gene3D" id="1.25.40.10">
    <property type="entry name" value="Tetratricopeptide repeat domain"/>
    <property type="match status" value="1"/>
</dbReference>
<proteinExistence type="predicted"/>
<sequence>MHDILLRLGQTLFGLICCQCLFFSISAHASSWEKDPDYLSGIESQNNHQYDKARARFQNASENGNGLADFSLARMYELGNGVPASQQTACEYFRKAAMREIPFAQQKFGHCLQHNQWANLKNTTLDPSFNLPSTWYIKSANNGLHSAWCDYGQLFNDTKWQPNDIQTTLKYCTAAAKQSALPAQIVLGDIYSAHGAKYFDADQANFWYTQAANAGSAIASYRLALLLKAYSHNPEVGAKLRQQSLHWMHVSATKGYPPAYHPLALYSWEKLMLNEGNASELLAQSYVWNQLALKQIPSDSASKLQTYINQEMPPEWKPDLDKKVANFVSIEARTIF</sequence>
<evidence type="ECO:0000256" key="1">
    <source>
        <dbReference type="SAM" id="SignalP"/>
    </source>
</evidence>
<dbReference type="Pfam" id="PF08238">
    <property type="entry name" value="Sel1"/>
    <property type="match status" value="2"/>
</dbReference>
<dbReference type="InterPro" id="IPR006597">
    <property type="entry name" value="Sel1-like"/>
</dbReference>
<dbReference type="PANTHER" id="PTHR11102:SF160">
    <property type="entry name" value="ERAD-ASSOCIATED E3 UBIQUITIN-PROTEIN LIGASE COMPONENT HRD3"/>
    <property type="match status" value="1"/>
</dbReference>
<dbReference type="PANTHER" id="PTHR11102">
    <property type="entry name" value="SEL-1-LIKE PROTEIN"/>
    <property type="match status" value="1"/>
</dbReference>
<reference evidence="2 3" key="1">
    <citation type="journal article" date="2013" name="Antonie Van Leeuwenhoek">
        <title>Echinimonas agarilytica gen. nov., sp. nov., a new gammaproteobacterium isolated from the sea urchin Strongylocentrotus intermedius.</title>
        <authorList>
            <person name="Nedashkovskaya O.I."/>
            <person name="Stenkova A.M."/>
            <person name="Zhukova N.V."/>
            <person name="Van Trappen S."/>
            <person name="Lee J.S."/>
            <person name="Kim S.B."/>
        </authorList>
    </citation>
    <scope>NUCLEOTIDE SEQUENCE [LARGE SCALE GENOMIC DNA]</scope>
    <source>
        <strain evidence="2 3">KMM 6351</strain>
    </source>
</reference>
<accession>A0AA41W3H9</accession>
<feature type="signal peptide" evidence="1">
    <location>
        <begin position="1"/>
        <end position="29"/>
    </location>
</feature>
<protein>
    <submittedName>
        <fullName evidence="2">Sel1 repeat family protein</fullName>
    </submittedName>
</protein>
<dbReference type="InterPro" id="IPR011990">
    <property type="entry name" value="TPR-like_helical_dom_sf"/>
</dbReference>
<comment type="caution">
    <text evidence="2">The sequence shown here is derived from an EMBL/GenBank/DDBJ whole genome shotgun (WGS) entry which is preliminary data.</text>
</comment>
<dbReference type="EMBL" id="JAMQGP010000001">
    <property type="protein sequence ID" value="MCM2678141.1"/>
    <property type="molecule type" value="Genomic_DNA"/>
</dbReference>
<gene>
    <name evidence="2" type="ORF">NAF29_00450</name>
</gene>
<keyword evidence="3" id="KW-1185">Reference proteome</keyword>
<dbReference type="AlphaFoldDB" id="A0AA41W3H9"/>
<keyword evidence="1" id="KW-0732">Signal</keyword>
<dbReference type="InterPro" id="IPR050767">
    <property type="entry name" value="Sel1_AlgK"/>
</dbReference>
<dbReference type="RefSeq" id="WP_251259458.1">
    <property type="nucleotide sequence ID" value="NZ_JAMQGP010000001.1"/>
</dbReference>
<evidence type="ECO:0000313" key="3">
    <source>
        <dbReference type="Proteomes" id="UP001165393"/>
    </source>
</evidence>
<dbReference type="SMART" id="SM00671">
    <property type="entry name" value="SEL1"/>
    <property type="match status" value="2"/>
</dbReference>
<dbReference type="Proteomes" id="UP001165393">
    <property type="component" value="Unassembled WGS sequence"/>
</dbReference>
<name>A0AA41W3H9_9GAMM</name>
<organism evidence="2 3">
    <name type="scientific">Echinimonas agarilytica</name>
    <dbReference type="NCBI Taxonomy" id="1215918"/>
    <lineage>
        <taxon>Bacteria</taxon>
        <taxon>Pseudomonadati</taxon>
        <taxon>Pseudomonadota</taxon>
        <taxon>Gammaproteobacteria</taxon>
        <taxon>Alteromonadales</taxon>
        <taxon>Echinimonadaceae</taxon>
        <taxon>Echinimonas</taxon>
    </lineage>
</organism>
<evidence type="ECO:0000313" key="2">
    <source>
        <dbReference type="EMBL" id="MCM2678141.1"/>
    </source>
</evidence>
<feature type="chain" id="PRO_5041387658" evidence="1">
    <location>
        <begin position="30"/>
        <end position="336"/>
    </location>
</feature>
<dbReference type="SUPFAM" id="SSF81901">
    <property type="entry name" value="HCP-like"/>
    <property type="match status" value="1"/>
</dbReference>